<dbReference type="WBParaSite" id="nRc.2.0.1.t12554-RA">
    <property type="protein sequence ID" value="nRc.2.0.1.t12554-RA"/>
    <property type="gene ID" value="nRc.2.0.1.g12554"/>
</dbReference>
<reference evidence="2" key="1">
    <citation type="submission" date="2022-11" db="UniProtKB">
        <authorList>
            <consortium name="WormBaseParasite"/>
        </authorList>
    </citation>
    <scope>IDENTIFICATION</scope>
</reference>
<proteinExistence type="predicted"/>
<dbReference type="AlphaFoldDB" id="A0A915IEE8"/>
<name>A0A915IEE8_ROMCU</name>
<evidence type="ECO:0000313" key="1">
    <source>
        <dbReference type="Proteomes" id="UP000887565"/>
    </source>
</evidence>
<sequence>MKLFVGTLAQNTIVHNIFHTNHAYRMANRIPLLRATEGSLRAAEGSEIYLTVYSGTDSTKVFSIGWNNIKRCGNRTYFYILCTRGTEIGTEQFDFQIKESEPEPIL</sequence>
<organism evidence="1 2">
    <name type="scientific">Romanomermis culicivorax</name>
    <name type="common">Nematode worm</name>
    <dbReference type="NCBI Taxonomy" id="13658"/>
    <lineage>
        <taxon>Eukaryota</taxon>
        <taxon>Metazoa</taxon>
        <taxon>Ecdysozoa</taxon>
        <taxon>Nematoda</taxon>
        <taxon>Enoplea</taxon>
        <taxon>Dorylaimia</taxon>
        <taxon>Mermithida</taxon>
        <taxon>Mermithoidea</taxon>
        <taxon>Mermithidae</taxon>
        <taxon>Romanomermis</taxon>
    </lineage>
</organism>
<protein>
    <submittedName>
        <fullName evidence="2">Uncharacterized protein</fullName>
    </submittedName>
</protein>
<dbReference type="Proteomes" id="UP000887565">
    <property type="component" value="Unplaced"/>
</dbReference>
<evidence type="ECO:0000313" key="2">
    <source>
        <dbReference type="WBParaSite" id="nRc.2.0.1.t12554-RA"/>
    </source>
</evidence>
<keyword evidence="1" id="KW-1185">Reference proteome</keyword>
<accession>A0A915IEE8</accession>